<name>A0AB38YGU7_9GAMM</name>
<dbReference type="AlphaFoldDB" id="A0AB38YGU7"/>
<accession>A0AB38YGU7</accession>
<dbReference type="PROSITE" id="PS51257">
    <property type="entry name" value="PROKAR_LIPOPROTEIN"/>
    <property type="match status" value="1"/>
</dbReference>
<gene>
    <name evidence="1" type="ORF">NFC81_01960</name>
</gene>
<protein>
    <recommendedName>
        <fullName evidence="2">DUF3108 domain-containing protein</fullName>
    </recommendedName>
</protein>
<evidence type="ECO:0000313" key="1">
    <source>
        <dbReference type="EMBL" id="WLD58571.1"/>
    </source>
</evidence>
<evidence type="ECO:0008006" key="2">
    <source>
        <dbReference type="Google" id="ProtNLM"/>
    </source>
</evidence>
<organism evidence="1">
    <name type="scientific">Salinispirillum sp. LH 10-3-1</name>
    <dbReference type="NCBI Taxonomy" id="2952525"/>
    <lineage>
        <taxon>Bacteria</taxon>
        <taxon>Pseudomonadati</taxon>
        <taxon>Pseudomonadota</taxon>
        <taxon>Gammaproteobacteria</taxon>
        <taxon>Oceanospirillales</taxon>
        <taxon>Saccharospirillaceae</taxon>
        <taxon>Salinispirillum</taxon>
    </lineage>
</organism>
<proteinExistence type="predicted"/>
<sequence>MKIARRTSSRPKRIMCVAPLLILACATYGHTVSLNVELARVNEQPVAAGTLVYRGSTYPLDALDEAPLFHYERHVLTVGRDRVATHRTYDRAGTLMQSEAVWTSSAYDVRQVAITDYQGIVSGTATVDSAAGTLTFNVLENGRERQKTERLSLPLVSGPSLFGYIHHHWDEVVSSDKQSVRFIVLQDMATYGFTIRAEGVTEGLMVFSVTPTSLLVRLVVPSMHLMFDAQTRQLVRFEGRVPPKDNRTDKLKALDARVEYETLLPLD</sequence>
<reference evidence="1" key="1">
    <citation type="submission" date="2022-07" db="EMBL/GenBank/DDBJ databases">
        <title>Complete genome sequence of Salinispirillum sp. LH10-3-1 capable of multiple carbohydrate inversion isolated from a soda lake.</title>
        <authorList>
            <person name="Liu J."/>
            <person name="Zhai Y."/>
            <person name="Zhang H."/>
            <person name="Yang H."/>
            <person name="Qu J."/>
            <person name="Li J."/>
        </authorList>
    </citation>
    <scope>NUCLEOTIDE SEQUENCE</scope>
    <source>
        <strain evidence="1">LH 10-3-1</strain>
    </source>
</reference>
<dbReference type="EMBL" id="CP101717">
    <property type="protein sequence ID" value="WLD58571.1"/>
    <property type="molecule type" value="Genomic_DNA"/>
</dbReference>
<dbReference type="RefSeq" id="WP_304995856.1">
    <property type="nucleotide sequence ID" value="NZ_CP101717.1"/>
</dbReference>